<feature type="transmembrane region" description="Helical" evidence="1">
    <location>
        <begin position="75"/>
        <end position="98"/>
    </location>
</feature>
<feature type="transmembrane region" description="Helical" evidence="1">
    <location>
        <begin position="36"/>
        <end position="55"/>
    </location>
</feature>
<dbReference type="STRING" id="797473.HMPREF9080_02197"/>
<dbReference type="HOGENOM" id="CLU_1607877_0_0_6"/>
<evidence type="ECO:0000313" key="2">
    <source>
        <dbReference type="EMBL" id="EHM52642.1"/>
    </source>
</evidence>
<dbReference type="EMBL" id="AGCM01000126">
    <property type="protein sequence ID" value="EHM52642.1"/>
    <property type="molecule type" value="Genomic_DNA"/>
</dbReference>
<proteinExistence type="predicted"/>
<sequence>MNGETLSVTVAPTVAEQRTASRVLQRFLPKSILRRIRWVDAFCMLIFIVCTYIAVNRFSFLKSGALLADADGIRALWFMIQAVIFAVMALSISIFYEIRIKRHAAFRPLPQRQFVYTVAPQGFYSEEPDKSRMLYFWPTIERVICEQGLWFVFIDQAAAFVIPQRVFADKETENRYFQLLQYYKDLS</sequence>
<protein>
    <recommendedName>
        <fullName evidence="4">YcxB-like protein domain-containing protein</fullName>
    </recommendedName>
</protein>
<reference evidence="2 3" key="1">
    <citation type="submission" date="2011-08" db="EMBL/GenBank/DDBJ databases">
        <authorList>
            <person name="Weinstock G."/>
            <person name="Sodergren E."/>
            <person name="Clifton S."/>
            <person name="Fulton L."/>
            <person name="Fulton B."/>
            <person name="Courtney L."/>
            <person name="Fronick C."/>
            <person name="Harrison M."/>
            <person name="Strong C."/>
            <person name="Farmer C."/>
            <person name="Delahaunty K."/>
            <person name="Markovic C."/>
            <person name="Hall O."/>
            <person name="Minx P."/>
            <person name="Tomlinson C."/>
            <person name="Mitreva M."/>
            <person name="Hou S."/>
            <person name="Chen J."/>
            <person name="Wollam A."/>
            <person name="Pepin K.H."/>
            <person name="Johnson M."/>
            <person name="Bhonagiri V."/>
            <person name="Zhang X."/>
            <person name="Suruliraj S."/>
            <person name="Warren W."/>
            <person name="Chinwalla A."/>
            <person name="Mardis E.R."/>
            <person name="Wilson R.K."/>
        </authorList>
    </citation>
    <scope>NUCLEOTIDE SEQUENCE [LARGE SCALE GENOMIC DNA]</scope>
    <source>
        <strain evidence="2 3">F0432</strain>
    </source>
</reference>
<keyword evidence="1" id="KW-1133">Transmembrane helix</keyword>
<organism evidence="2 3">
    <name type="scientific">Cardiobacterium valvarum F0432</name>
    <dbReference type="NCBI Taxonomy" id="797473"/>
    <lineage>
        <taxon>Bacteria</taxon>
        <taxon>Pseudomonadati</taxon>
        <taxon>Pseudomonadota</taxon>
        <taxon>Gammaproteobacteria</taxon>
        <taxon>Cardiobacteriales</taxon>
        <taxon>Cardiobacteriaceae</taxon>
        <taxon>Cardiobacterium</taxon>
    </lineage>
</organism>
<name>G9ZHG7_9GAMM</name>
<dbReference type="AlphaFoldDB" id="G9ZHG7"/>
<evidence type="ECO:0000256" key="1">
    <source>
        <dbReference type="SAM" id="Phobius"/>
    </source>
</evidence>
<evidence type="ECO:0000313" key="3">
    <source>
        <dbReference type="Proteomes" id="UP000004750"/>
    </source>
</evidence>
<keyword evidence="1" id="KW-0812">Transmembrane</keyword>
<keyword evidence="1" id="KW-0472">Membrane</keyword>
<dbReference type="RefSeq" id="WP_006986193.1">
    <property type="nucleotide sequence ID" value="NZ_JH417946.1"/>
</dbReference>
<gene>
    <name evidence="2" type="ORF">HMPREF9080_02197</name>
</gene>
<evidence type="ECO:0008006" key="4">
    <source>
        <dbReference type="Google" id="ProtNLM"/>
    </source>
</evidence>
<dbReference type="Proteomes" id="UP000004750">
    <property type="component" value="Unassembled WGS sequence"/>
</dbReference>
<accession>G9ZHG7</accession>
<comment type="caution">
    <text evidence="2">The sequence shown here is derived from an EMBL/GenBank/DDBJ whole genome shotgun (WGS) entry which is preliminary data.</text>
</comment>